<dbReference type="Proteomes" id="UP000430634">
    <property type="component" value="Unassembled WGS sequence"/>
</dbReference>
<evidence type="ECO:0000256" key="5">
    <source>
        <dbReference type="ARBA" id="ARBA00022801"/>
    </source>
</evidence>
<reference evidence="10 11" key="3">
    <citation type="submission" date="2019-11" db="EMBL/GenBank/DDBJ databases">
        <title>Type strains purchased from KCTC, JCM and DSMZ.</title>
        <authorList>
            <person name="Lu H."/>
        </authorList>
    </citation>
    <scope>NUCLEOTIDE SEQUENCE [LARGE SCALE GENOMIC DNA]</scope>
    <source>
        <strain evidence="10 11">KCTC 52429</strain>
    </source>
</reference>
<dbReference type="GO" id="GO:0008233">
    <property type="term" value="F:peptidase activity"/>
    <property type="evidence" value="ECO:0007669"/>
    <property type="project" value="UniProtKB-KW"/>
</dbReference>
<dbReference type="InterPro" id="IPR019127">
    <property type="entry name" value="Exosortase"/>
</dbReference>
<dbReference type="AlphaFoldDB" id="A0A6I3SYD2"/>
<dbReference type="Pfam" id="PF09721">
    <property type="entry name" value="Exosortase_EpsH"/>
    <property type="match status" value="1"/>
</dbReference>
<keyword evidence="3" id="KW-0645">Protease</keyword>
<evidence type="ECO:0000313" key="9">
    <source>
        <dbReference type="EMBL" id="GGC02772.1"/>
    </source>
</evidence>
<evidence type="ECO:0000256" key="8">
    <source>
        <dbReference type="SAM" id="Phobius"/>
    </source>
</evidence>
<dbReference type="Proteomes" id="UP000622638">
    <property type="component" value="Unassembled WGS sequence"/>
</dbReference>
<dbReference type="NCBIfam" id="TIGR02602">
    <property type="entry name" value="8TM_EpsH"/>
    <property type="match status" value="1"/>
</dbReference>
<evidence type="ECO:0000256" key="7">
    <source>
        <dbReference type="ARBA" id="ARBA00023136"/>
    </source>
</evidence>
<protein>
    <submittedName>
        <fullName evidence="9 10">Exosortase</fullName>
    </submittedName>
</protein>
<dbReference type="GO" id="GO:0005886">
    <property type="term" value="C:plasma membrane"/>
    <property type="evidence" value="ECO:0007669"/>
    <property type="project" value="UniProtKB-SubCell"/>
</dbReference>
<comment type="subcellular location">
    <subcellularLocation>
        <location evidence="1">Cell membrane</location>
        <topology evidence="1">Multi-pass membrane protein</topology>
    </subcellularLocation>
</comment>
<feature type="transmembrane region" description="Helical" evidence="8">
    <location>
        <begin position="189"/>
        <end position="211"/>
    </location>
</feature>
<feature type="transmembrane region" description="Helical" evidence="8">
    <location>
        <begin position="129"/>
        <end position="153"/>
    </location>
</feature>
<keyword evidence="6 8" id="KW-1133">Transmembrane helix</keyword>
<evidence type="ECO:0000256" key="1">
    <source>
        <dbReference type="ARBA" id="ARBA00004651"/>
    </source>
</evidence>
<organism evidence="10 11">
    <name type="scientific">Pseudoduganella buxea</name>
    <dbReference type="NCBI Taxonomy" id="1949069"/>
    <lineage>
        <taxon>Bacteria</taxon>
        <taxon>Pseudomonadati</taxon>
        <taxon>Pseudomonadota</taxon>
        <taxon>Betaproteobacteria</taxon>
        <taxon>Burkholderiales</taxon>
        <taxon>Oxalobacteraceae</taxon>
        <taxon>Telluria group</taxon>
        <taxon>Pseudoduganella</taxon>
    </lineage>
</organism>
<comment type="caution">
    <text evidence="10">The sequence shown here is derived from an EMBL/GenBank/DDBJ whole genome shotgun (WGS) entry which is preliminary data.</text>
</comment>
<dbReference type="GO" id="GO:0006508">
    <property type="term" value="P:proteolysis"/>
    <property type="evidence" value="ECO:0007669"/>
    <property type="project" value="UniProtKB-KW"/>
</dbReference>
<evidence type="ECO:0000313" key="10">
    <source>
        <dbReference type="EMBL" id="MTV52657.1"/>
    </source>
</evidence>
<evidence type="ECO:0000256" key="2">
    <source>
        <dbReference type="ARBA" id="ARBA00022475"/>
    </source>
</evidence>
<dbReference type="OrthoDB" id="597443at2"/>
<dbReference type="EMBL" id="WNKZ01000015">
    <property type="protein sequence ID" value="MTV52657.1"/>
    <property type="molecule type" value="Genomic_DNA"/>
</dbReference>
<dbReference type="EMBL" id="BMKG01000010">
    <property type="protein sequence ID" value="GGC02772.1"/>
    <property type="molecule type" value="Genomic_DNA"/>
</dbReference>
<feature type="transmembrane region" description="Helical" evidence="8">
    <location>
        <begin position="223"/>
        <end position="251"/>
    </location>
</feature>
<proteinExistence type="predicted"/>
<sequence length="299" mass="32615">MPQPRSETVPAVHWKSFLSDWWPAAVGLLAMFVPTFLSLANGMWSTESYAHGPIILALALWLLWRQWPDMMAAIGEPRPSAAGWPLLAAALFCYVIGRSQGIQAGELLAFVLALVSLLLLGWGGRALRFQWFPIFFMLFMIPLPGPLVAALTMPMKMAVSYMTELILFTAGYPIARSGVILQIGQYQLLVADACAGLQTLLTLEALGLFYLNVVRHTAVLRNVVLAVLIIPISFTANVIRVIALTLITYYFGDAAGQGFLHGFAGMVLFISALILILSVDTLLQTLVARRARRAVGSPA</sequence>
<feature type="transmembrane region" description="Helical" evidence="8">
    <location>
        <begin position="165"/>
        <end position="183"/>
    </location>
</feature>
<evidence type="ECO:0000256" key="3">
    <source>
        <dbReference type="ARBA" id="ARBA00022670"/>
    </source>
</evidence>
<dbReference type="NCBIfam" id="TIGR03113">
    <property type="entry name" value="exosort_XrtB"/>
    <property type="match status" value="1"/>
</dbReference>
<feature type="transmembrane region" description="Helical" evidence="8">
    <location>
        <begin position="20"/>
        <end position="37"/>
    </location>
</feature>
<evidence type="ECO:0000313" key="12">
    <source>
        <dbReference type="Proteomes" id="UP000622638"/>
    </source>
</evidence>
<gene>
    <name evidence="10" type="primary">xrtB</name>
    <name evidence="9" type="ORF">GCM10011572_25900</name>
    <name evidence="10" type="ORF">GM672_07900</name>
</gene>
<feature type="transmembrane region" description="Helical" evidence="8">
    <location>
        <begin position="49"/>
        <end position="67"/>
    </location>
</feature>
<reference evidence="9" key="4">
    <citation type="submission" date="2024-05" db="EMBL/GenBank/DDBJ databases">
        <authorList>
            <person name="Sun Q."/>
            <person name="Zhou Y."/>
        </authorList>
    </citation>
    <scope>NUCLEOTIDE SEQUENCE</scope>
    <source>
        <strain evidence="9">CGMCC 1.15931</strain>
    </source>
</reference>
<keyword evidence="4 8" id="KW-0812">Transmembrane</keyword>
<feature type="transmembrane region" description="Helical" evidence="8">
    <location>
        <begin position="104"/>
        <end position="123"/>
    </location>
</feature>
<accession>A0A6I3SYD2</accession>
<name>A0A6I3SYD2_9BURK</name>
<keyword evidence="2" id="KW-1003">Cell membrane</keyword>
<dbReference type="InterPro" id="IPR017544">
    <property type="entry name" value="Exosortase-2"/>
</dbReference>
<evidence type="ECO:0000313" key="11">
    <source>
        <dbReference type="Proteomes" id="UP000430634"/>
    </source>
</evidence>
<reference evidence="12" key="2">
    <citation type="journal article" date="2019" name="Int. J. Syst. Evol. Microbiol.">
        <title>The Global Catalogue of Microorganisms (GCM) 10K type strain sequencing project: providing services to taxonomists for standard genome sequencing and annotation.</title>
        <authorList>
            <consortium name="The Broad Institute Genomics Platform"/>
            <consortium name="The Broad Institute Genome Sequencing Center for Infectious Disease"/>
            <person name="Wu L."/>
            <person name="Ma J."/>
        </authorList>
    </citation>
    <scope>NUCLEOTIDE SEQUENCE [LARGE SCALE GENOMIC DNA]</scope>
    <source>
        <strain evidence="12">CGMCC 1.15931</strain>
    </source>
</reference>
<feature type="transmembrane region" description="Helical" evidence="8">
    <location>
        <begin position="79"/>
        <end position="97"/>
    </location>
</feature>
<keyword evidence="12" id="KW-1185">Reference proteome</keyword>
<evidence type="ECO:0000256" key="6">
    <source>
        <dbReference type="ARBA" id="ARBA00022989"/>
    </source>
</evidence>
<dbReference type="InterPro" id="IPR013426">
    <property type="entry name" value="EpsH-like"/>
</dbReference>
<feature type="transmembrane region" description="Helical" evidence="8">
    <location>
        <begin position="263"/>
        <end position="283"/>
    </location>
</feature>
<dbReference type="InterPro" id="IPR026392">
    <property type="entry name" value="Exo/Archaeosortase_dom"/>
</dbReference>
<keyword evidence="5" id="KW-0378">Hydrolase</keyword>
<evidence type="ECO:0000256" key="4">
    <source>
        <dbReference type="ARBA" id="ARBA00022692"/>
    </source>
</evidence>
<keyword evidence="7 8" id="KW-0472">Membrane</keyword>
<reference evidence="9" key="1">
    <citation type="journal article" date="2014" name="Int. J. Syst. Evol. Microbiol.">
        <title>Complete genome of a new Firmicutes species belonging to the dominant human colonic microbiota ('Ruminococcus bicirculans') reveals two chromosomes and a selective capacity to utilize plant glucans.</title>
        <authorList>
            <consortium name="NISC Comparative Sequencing Program"/>
            <person name="Wegmann U."/>
            <person name="Louis P."/>
            <person name="Goesmann A."/>
            <person name="Henrissat B."/>
            <person name="Duncan S.H."/>
            <person name="Flint H.J."/>
        </authorList>
    </citation>
    <scope>NUCLEOTIDE SEQUENCE</scope>
    <source>
        <strain evidence="9">CGMCC 1.15931</strain>
    </source>
</reference>
<dbReference type="NCBIfam" id="TIGR04178">
    <property type="entry name" value="exo_archaeo"/>
    <property type="match status" value="1"/>
</dbReference>